<dbReference type="EMBL" id="BAABBB010000009">
    <property type="protein sequence ID" value="GAA3533656.1"/>
    <property type="molecule type" value="Genomic_DNA"/>
</dbReference>
<comment type="caution">
    <text evidence="2">The sequence shown here is derived from an EMBL/GenBank/DDBJ whole genome shotgun (WGS) entry which is preliminary data.</text>
</comment>
<evidence type="ECO:0008006" key="4">
    <source>
        <dbReference type="Google" id="ProtNLM"/>
    </source>
</evidence>
<gene>
    <name evidence="2" type="ORF">GCM10022263_22470</name>
</gene>
<keyword evidence="1" id="KW-1133">Transmembrane helix</keyword>
<dbReference type="Pfam" id="PF14155">
    <property type="entry name" value="DUF4307"/>
    <property type="match status" value="1"/>
</dbReference>
<name>A0ABP6VHF0_9ACTN</name>
<accession>A0ABP6VHF0</accession>
<organism evidence="2 3">
    <name type="scientific">Nocardioides daeguensis</name>
    <dbReference type="NCBI Taxonomy" id="908359"/>
    <lineage>
        <taxon>Bacteria</taxon>
        <taxon>Bacillati</taxon>
        <taxon>Actinomycetota</taxon>
        <taxon>Actinomycetes</taxon>
        <taxon>Propionibacteriales</taxon>
        <taxon>Nocardioidaceae</taxon>
        <taxon>Nocardioides</taxon>
    </lineage>
</organism>
<dbReference type="Proteomes" id="UP001500301">
    <property type="component" value="Unassembled WGS sequence"/>
</dbReference>
<dbReference type="InterPro" id="IPR025443">
    <property type="entry name" value="DUF4307"/>
</dbReference>
<evidence type="ECO:0000313" key="2">
    <source>
        <dbReference type="EMBL" id="GAA3533656.1"/>
    </source>
</evidence>
<reference evidence="3" key="1">
    <citation type="journal article" date="2019" name="Int. J. Syst. Evol. Microbiol.">
        <title>The Global Catalogue of Microorganisms (GCM) 10K type strain sequencing project: providing services to taxonomists for standard genome sequencing and annotation.</title>
        <authorList>
            <consortium name="The Broad Institute Genomics Platform"/>
            <consortium name="The Broad Institute Genome Sequencing Center for Infectious Disease"/>
            <person name="Wu L."/>
            <person name="Ma J."/>
        </authorList>
    </citation>
    <scope>NUCLEOTIDE SEQUENCE [LARGE SCALE GENOMIC DNA]</scope>
    <source>
        <strain evidence="3">JCM 17460</strain>
    </source>
</reference>
<keyword evidence="3" id="KW-1185">Reference proteome</keyword>
<evidence type="ECO:0000256" key="1">
    <source>
        <dbReference type="SAM" id="Phobius"/>
    </source>
</evidence>
<dbReference type="RefSeq" id="WP_218236285.1">
    <property type="nucleotide sequence ID" value="NZ_BAABBB010000009.1"/>
</dbReference>
<protein>
    <recommendedName>
        <fullName evidence="4">DUF4307 domain-containing protein</fullName>
    </recommendedName>
</protein>
<sequence length="140" mass="15153">MSTSPEPVTPSLAQRYGAPSRSRRAAVATGTVAVAVLFLGWLLWAMLFHADPAVSSEEIGHEIVDDHTATIRVRVTYGDGPVDATCVARAISHDKAVVGEQSFTPGRDDEAVQVVTVRTERRATTVEWIGCKTSGQTRYR</sequence>
<evidence type="ECO:0000313" key="3">
    <source>
        <dbReference type="Proteomes" id="UP001500301"/>
    </source>
</evidence>
<keyword evidence="1" id="KW-0812">Transmembrane</keyword>
<keyword evidence="1" id="KW-0472">Membrane</keyword>
<feature type="transmembrane region" description="Helical" evidence="1">
    <location>
        <begin position="25"/>
        <end position="47"/>
    </location>
</feature>
<proteinExistence type="predicted"/>